<dbReference type="EMBL" id="BEXD01001066">
    <property type="protein sequence ID" value="GBB92042.1"/>
    <property type="molecule type" value="Genomic_DNA"/>
</dbReference>
<evidence type="ECO:0000313" key="5">
    <source>
        <dbReference type="Proteomes" id="UP000247702"/>
    </source>
</evidence>
<feature type="compositionally biased region" description="Polar residues" evidence="2">
    <location>
        <begin position="708"/>
        <end position="719"/>
    </location>
</feature>
<dbReference type="Gene3D" id="3.40.50.2060">
    <property type="match status" value="1"/>
</dbReference>
<feature type="compositionally biased region" description="Low complexity" evidence="2">
    <location>
        <begin position="681"/>
        <end position="705"/>
    </location>
</feature>
<dbReference type="Proteomes" id="UP000247702">
    <property type="component" value="Unassembled WGS sequence"/>
</dbReference>
<feature type="region of interest" description="Disordered" evidence="2">
    <location>
        <begin position="504"/>
        <end position="529"/>
    </location>
</feature>
<dbReference type="Proteomes" id="UP000615446">
    <property type="component" value="Unassembled WGS sequence"/>
</dbReference>
<feature type="compositionally biased region" description="Low complexity" evidence="2">
    <location>
        <begin position="720"/>
        <end position="735"/>
    </location>
</feature>
<comment type="caution">
    <text evidence="3">The sequence shown here is derived from an EMBL/GenBank/DDBJ whole genome shotgun (WGS) entry which is preliminary data.</text>
</comment>
<evidence type="ECO:0000313" key="3">
    <source>
        <dbReference type="EMBL" id="GBB92042.1"/>
    </source>
</evidence>
<dbReference type="InterPro" id="IPR027482">
    <property type="entry name" value="Sec1-like_dom2"/>
</dbReference>
<organism evidence="3 5">
    <name type="scientific">Rhizophagus clarus</name>
    <dbReference type="NCBI Taxonomy" id="94130"/>
    <lineage>
        <taxon>Eukaryota</taxon>
        <taxon>Fungi</taxon>
        <taxon>Fungi incertae sedis</taxon>
        <taxon>Mucoromycota</taxon>
        <taxon>Glomeromycotina</taxon>
        <taxon>Glomeromycetes</taxon>
        <taxon>Glomerales</taxon>
        <taxon>Glomeraceae</taxon>
        <taxon>Rhizophagus</taxon>
    </lineage>
</organism>
<dbReference type="InterPro" id="IPR001619">
    <property type="entry name" value="Sec1-like"/>
</dbReference>
<feature type="compositionally biased region" description="Low complexity" evidence="2">
    <location>
        <begin position="606"/>
        <end position="622"/>
    </location>
</feature>
<dbReference type="Gene3D" id="3.40.50.1910">
    <property type="match status" value="1"/>
</dbReference>
<evidence type="ECO:0000256" key="1">
    <source>
        <dbReference type="ARBA" id="ARBA00009884"/>
    </source>
</evidence>
<comment type="similarity">
    <text evidence="1">Belongs to the STXBP/unc-18/SEC1 family.</text>
</comment>
<dbReference type="InterPro" id="IPR036045">
    <property type="entry name" value="Sec1-like_sf"/>
</dbReference>
<dbReference type="Gene3D" id="1.25.40.60">
    <property type="match status" value="1"/>
</dbReference>
<dbReference type="InterPro" id="IPR043154">
    <property type="entry name" value="Sec-1-like_dom1"/>
</dbReference>
<keyword evidence="5" id="KW-1185">Reference proteome</keyword>
<gene>
    <name evidence="4" type="ORF">RCL2_002050600</name>
    <name evidence="3" type="ORF">RclHR1_19580002</name>
</gene>
<protein>
    <submittedName>
        <fullName evidence="4">Sec1-like protein</fullName>
    </submittedName>
</protein>
<feature type="compositionally biased region" description="Pro residues" evidence="2">
    <location>
        <begin position="655"/>
        <end position="670"/>
    </location>
</feature>
<feature type="compositionally biased region" description="Low complexity" evidence="2">
    <location>
        <begin position="644"/>
        <end position="654"/>
    </location>
</feature>
<dbReference type="STRING" id="94130.A0A2Z6QU60"/>
<evidence type="ECO:0000313" key="4">
    <source>
        <dbReference type="EMBL" id="GES93762.1"/>
    </source>
</evidence>
<name>A0A2Z6QU60_9GLOM</name>
<accession>A0A2Z6QU60</accession>
<dbReference type="SUPFAM" id="SSF56815">
    <property type="entry name" value="Sec1/munc18-like (SM) proteins"/>
    <property type="match status" value="1"/>
</dbReference>
<dbReference type="Pfam" id="PF00995">
    <property type="entry name" value="Sec1"/>
    <property type="match status" value="1"/>
</dbReference>
<dbReference type="Gene3D" id="3.90.830.10">
    <property type="entry name" value="Syntaxin Binding Protein 1, Chain A, domain 2"/>
    <property type="match status" value="1"/>
</dbReference>
<dbReference type="OrthoDB" id="2228at2759"/>
<dbReference type="PIRSF" id="PIRSF005715">
    <property type="entry name" value="VPS45_Sec1"/>
    <property type="match status" value="1"/>
</dbReference>
<reference evidence="4" key="2">
    <citation type="submission" date="2019-10" db="EMBL/GenBank/DDBJ databases">
        <title>Conservation and host-specific expression of non-tandemly repeated heterogenous ribosome RNA gene in arbuscular mycorrhizal fungi.</title>
        <authorList>
            <person name="Maeda T."/>
            <person name="Kobayashi Y."/>
            <person name="Nakagawa T."/>
            <person name="Ezawa T."/>
            <person name="Yamaguchi K."/>
            <person name="Bino T."/>
            <person name="Nishimoto Y."/>
            <person name="Shigenobu S."/>
            <person name="Kawaguchi M."/>
        </authorList>
    </citation>
    <scope>NUCLEOTIDE SEQUENCE</scope>
    <source>
        <strain evidence="4">HR1</strain>
    </source>
</reference>
<evidence type="ECO:0000256" key="2">
    <source>
        <dbReference type="SAM" id="MobiDB-lite"/>
    </source>
</evidence>
<dbReference type="EMBL" id="BLAL01000229">
    <property type="protein sequence ID" value="GES93762.1"/>
    <property type="molecule type" value="Genomic_DNA"/>
</dbReference>
<sequence>MTIALHEILKTRILEAIRSVQPPGGWKVVVVDEASLKIIESACKMFDILEEKVTLVENLEKPRQAYQSLDAVYIITSTYESINKVIEDFKSGPLYAGVHLFFISRPEDRLLSMVDNLPRDYVRQRNDLFIDFHAKEAHVYSFESPSSFFKLYSPGDSEFDNELRILAKKLLSVCITLGENPLIRYQRSLEADHVTKALPYKLAMLVQNELDTYIRLNPGFPPQDSPRPRGVLFIVDRTIDMYTPFLHEFTYQAMANDLLPIENGQKYNYNYTGEDGTQATKEAILDESDKIWVEIRHKHMKDCIDKLMKDFNEFLTDNQGFAEKDKAVNLNDMKKMLATLPQFQNMKEKFSVHLNIAQECMALFERERLSETATIEQNCSTGHTPDGAHPKTLVEDMVPLLDNPVVSSLNKTRMLMLYIMYKNGILEEDRRKLLAHARITLEENEALNNLTLFGIKLLRPAKNNIKKNKKYRQKPSDDTQYEISRYIPRLKLVLESHINGQIDHTAYPYTKDPTGDPDGSKGTQQGPVSLRSARAGWYKKGQAVENRVGRIIVFVAGGVTYSELRSSYEISEKLNKDVVIGSTKIITPQQFIEDLKVVRTRGGYAQPPTQSQYQQPQLQSTPPQLPPRQGLSPKPDNAQNYYVQPQSQQGRYYQPGPPGPGYGQQPPPPQQGYSSGGYGYPQGYSPSGYPQAQQNYQAQAPYGYGIPPNQQYSNLQKPPSTNSTSSSSSTSNLKSKLFDKFKS</sequence>
<feature type="region of interest" description="Disordered" evidence="2">
    <location>
        <begin position="603"/>
        <end position="743"/>
    </location>
</feature>
<dbReference type="AlphaFoldDB" id="A0A2Z6QU60"/>
<proteinExistence type="inferred from homology"/>
<dbReference type="InterPro" id="IPR043127">
    <property type="entry name" value="Sec-1-like_dom3a"/>
</dbReference>
<dbReference type="GO" id="GO:0016192">
    <property type="term" value="P:vesicle-mediated transport"/>
    <property type="evidence" value="ECO:0007669"/>
    <property type="project" value="InterPro"/>
</dbReference>
<dbReference type="PANTHER" id="PTHR11679">
    <property type="entry name" value="VESICLE PROTEIN SORTING-ASSOCIATED"/>
    <property type="match status" value="1"/>
</dbReference>
<reference evidence="3 5" key="1">
    <citation type="submission" date="2017-11" db="EMBL/GenBank/DDBJ databases">
        <title>The genome of Rhizophagus clarus HR1 reveals common genetic basis of auxotrophy among arbuscular mycorrhizal fungi.</title>
        <authorList>
            <person name="Kobayashi Y."/>
        </authorList>
    </citation>
    <scope>NUCLEOTIDE SEQUENCE [LARGE SCALE GENOMIC DNA]</scope>
    <source>
        <strain evidence="3 5">HR1</strain>
    </source>
</reference>